<evidence type="ECO:0000256" key="2">
    <source>
        <dbReference type="ARBA" id="ARBA00022840"/>
    </source>
</evidence>
<evidence type="ECO:0000313" key="6">
    <source>
        <dbReference type="Proteomes" id="UP001480973"/>
    </source>
</evidence>
<dbReference type="PANTHER" id="PTHR43272:SF33">
    <property type="entry name" value="AMP-BINDING DOMAIN-CONTAINING PROTEIN-RELATED"/>
    <property type="match status" value="1"/>
</dbReference>
<dbReference type="InterPro" id="IPR042099">
    <property type="entry name" value="ANL_N_sf"/>
</dbReference>
<dbReference type="PROSITE" id="PS00455">
    <property type="entry name" value="AMP_BINDING"/>
    <property type="match status" value="1"/>
</dbReference>
<dbReference type="InterPro" id="IPR020845">
    <property type="entry name" value="AMP-binding_CS"/>
</dbReference>
<accession>A0ABV1GL95</accession>
<name>A0ABV1GL95_9FIRM</name>
<evidence type="ECO:0000313" key="5">
    <source>
        <dbReference type="EMBL" id="MEQ2534119.1"/>
    </source>
</evidence>
<sequence length="545" mass="62344">MKNRPYALYELPQIDDLKDMILQKKKANPDKIAFSFSKGKNIVSKTYADVFDDVCSLGTWLCSKDFHRKHIAVIGENSYEWLVAFFAITCGGNVAVPIDKELPENEIARLLDKADVEVIFYSKSYREPVSNAVEILKKQISIYCMSDMQEYIDIGKEELRLGENSFLEYKIDRKQLCCIMFTSGTSGSSKGVMLSHENIAEDINSSCKLFVLKGNTIAVLPFHHAFGLIVAVFMVFNYGYTVYINRSLKTIQRDLQMAKPQTMFLVPLFVETFHKQIWMNAKKDGKEKLLHRMIKISDFLLKCGIDVRKKIFTSVRNAFGGETEYIICGGALLGTHYIEEFRSFGIEILNGYGTTECSPCAAVNRNFYHKDGTVGIAVPDIDVKISDSGEVLVKGSIVMQGYYKDDRATKEVINNGWYKTGDLGYLDDEGFLTLTGRCKNLIILSNGENVSPEELEADFLKYEEVQEVLVYEENGIIITEIYPDEEYRKKIGEENLQEYFDKICKEINSKRPLYKQVGKVRLRDSEFEKNTSKKILRYNRKEDTK</sequence>
<dbReference type="Gene3D" id="3.40.50.12780">
    <property type="entry name" value="N-terminal domain of ligase-like"/>
    <property type="match status" value="1"/>
</dbReference>
<comment type="caution">
    <text evidence="5">The sequence shown here is derived from an EMBL/GenBank/DDBJ whole genome shotgun (WGS) entry which is preliminary data.</text>
</comment>
<evidence type="ECO:0000259" key="4">
    <source>
        <dbReference type="Pfam" id="PF00501"/>
    </source>
</evidence>
<evidence type="ECO:0000256" key="3">
    <source>
        <dbReference type="SAM" id="Phobius"/>
    </source>
</evidence>
<protein>
    <submittedName>
        <fullName evidence="5">AMP-binding protein</fullName>
    </submittedName>
</protein>
<evidence type="ECO:0000256" key="1">
    <source>
        <dbReference type="ARBA" id="ARBA00022741"/>
    </source>
</evidence>
<feature type="transmembrane region" description="Helical" evidence="3">
    <location>
        <begin position="222"/>
        <end position="243"/>
    </location>
</feature>
<dbReference type="InterPro" id="IPR000873">
    <property type="entry name" value="AMP-dep_synth/lig_dom"/>
</dbReference>
<proteinExistence type="predicted"/>
<dbReference type="Pfam" id="PF00501">
    <property type="entry name" value="AMP-binding"/>
    <property type="match status" value="1"/>
</dbReference>
<dbReference type="Proteomes" id="UP001480973">
    <property type="component" value="Unassembled WGS sequence"/>
</dbReference>
<keyword evidence="3" id="KW-0472">Membrane</keyword>
<keyword evidence="1" id="KW-0547">Nucleotide-binding</keyword>
<dbReference type="PANTHER" id="PTHR43272">
    <property type="entry name" value="LONG-CHAIN-FATTY-ACID--COA LIGASE"/>
    <property type="match status" value="1"/>
</dbReference>
<keyword evidence="6" id="KW-1185">Reference proteome</keyword>
<organism evidence="5 6">
    <name type="scientific">Lachnospira intestinalis</name>
    <dbReference type="NCBI Taxonomy" id="3133158"/>
    <lineage>
        <taxon>Bacteria</taxon>
        <taxon>Bacillati</taxon>
        <taxon>Bacillota</taxon>
        <taxon>Clostridia</taxon>
        <taxon>Lachnospirales</taxon>
        <taxon>Lachnospiraceae</taxon>
        <taxon>Lachnospira</taxon>
    </lineage>
</organism>
<reference evidence="5 6" key="1">
    <citation type="submission" date="2024-03" db="EMBL/GenBank/DDBJ databases">
        <title>Human intestinal bacterial collection.</title>
        <authorList>
            <person name="Pauvert C."/>
            <person name="Hitch T.C.A."/>
            <person name="Clavel T."/>
        </authorList>
    </citation>
    <scope>NUCLEOTIDE SEQUENCE [LARGE SCALE GENOMIC DNA]</scope>
    <source>
        <strain evidence="5 6">CLA-JM-H10</strain>
    </source>
</reference>
<dbReference type="SUPFAM" id="SSF56801">
    <property type="entry name" value="Acetyl-CoA synthetase-like"/>
    <property type="match status" value="1"/>
</dbReference>
<keyword evidence="3" id="KW-1133">Transmembrane helix</keyword>
<dbReference type="EMBL" id="JBBMES010000002">
    <property type="protein sequence ID" value="MEQ2534119.1"/>
    <property type="molecule type" value="Genomic_DNA"/>
</dbReference>
<keyword evidence="3" id="KW-0812">Transmembrane</keyword>
<feature type="domain" description="AMP-dependent synthetase/ligase" evidence="4">
    <location>
        <begin position="26"/>
        <end position="403"/>
    </location>
</feature>
<gene>
    <name evidence="5" type="ORF">WMO38_03215</name>
</gene>
<keyword evidence="2" id="KW-0067">ATP-binding</keyword>